<comment type="caution">
    <text evidence="1">The sequence shown here is derived from an EMBL/GenBank/DDBJ whole genome shotgun (WGS) entry which is preliminary data.</text>
</comment>
<feature type="non-terminal residue" evidence="1">
    <location>
        <position position="1"/>
    </location>
</feature>
<proteinExistence type="predicted"/>
<name>A0A7Y3WRA1_9CLOT</name>
<sequence>KSFPEVAEELFVKTENDAKERLAGYKKLASEK</sequence>
<evidence type="ECO:0000313" key="1">
    <source>
        <dbReference type="EMBL" id="NNU74700.1"/>
    </source>
</evidence>
<keyword evidence="1" id="KW-0670">Pyruvate</keyword>
<reference evidence="1 3" key="1">
    <citation type="submission" date="2020-05" db="EMBL/GenBank/DDBJ databases">
        <title>Complete genome of Clostridium estertheticum subspecies estertheticum, isolated from Vacuum packed lamb meat from New Zealand imported to Switzerland.</title>
        <authorList>
            <person name="Wambui J."/>
            <person name="Stevens M.J.A."/>
            <person name="Stephan R."/>
        </authorList>
    </citation>
    <scope>NUCLEOTIDE SEQUENCE [LARGE SCALE GENOMIC DNA]</scope>
    <source>
        <strain evidence="1 3">CEST001</strain>
    </source>
</reference>
<dbReference type="EMBL" id="JABEYB010000006">
    <property type="protein sequence ID" value="NNU76021.1"/>
    <property type="molecule type" value="Genomic_DNA"/>
</dbReference>
<dbReference type="Proteomes" id="UP000531659">
    <property type="component" value="Unassembled WGS sequence"/>
</dbReference>
<accession>A0A7Y3WRA1</accession>
<gene>
    <name evidence="1" type="ORF">HLQ16_01925</name>
    <name evidence="2" type="ORF">HLQ16_08780</name>
</gene>
<dbReference type="EMBL" id="JABEYB010000001">
    <property type="protein sequence ID" value="NNU74700.1"/>
    <property type="molecule type" value="Genomic_DNA"/>
</dbReference>
<evidence type="ECO:0000313" key="2">
    <source>
        <dbReference type="EMBL" id="NNU76021.1"/>
    </source>
</evidence>
<evidence type="ECO:0000313" key="3">
    <source>
        <dbReference type="Proteomes" id="UP000531659"/>
    </source>
</evidence>
<dbReference type="AlphaFoldDB" id="A0A7Y3WRA1"/>
<organism evidence="1 3">
    <name type="scientific">Clostridium estertheticum</name>
    <dbReference type="NCBI Taxonomy" id="238834"/>
    <lineage>
        <taxon>Bacteria</taxon>
        <taxon>Bacillati</taxon>
        <taxon>Bacillota</taxon>
        <taxon>Clostridia</taxon>
        <taxon>Eubacteriales</taxon>
        <taxon>Clostridiaceae</taxon>
        <taxon>Clostridium</taxon>
    </lineage>
</organism>
<protein>
    <submittedName>
        <fullName evidence="1">Pyruvate-flavodoxin oxidoreductase</fullName>
    </submittedName>
</protein>